<protein>
    <submittedName>
        <fullName evidence="1">Pseudouridine-5'-phosphate glycosidase</fullName>
    </submittedName>
</protein>
<comment type="caution">
    <text evidence="1">The sequence shown here is derived from an EMBL/GenBank/DDBJ whole genome shotgun (WGS) entry which is preliminary data.</text>
</comment>
<evidence type="ECO:0000313" key="1">
    <source>
        <dbReference type="EMBL" id="MCU6700089.1"/>
    </source>
</evidence>
<accession>A0ABT2S667</accession>
<keyword evidence="2" id="KW-1185">Reference proteome</keyword>
<dbReference type="EMBL" id="JAOQJV010000008">
    <property type="protein sequence ID" value="MCU6700089.1"/>
    <property type="molecule type" value="Genomic_DNA"/>
</dbReference>
<dbReference type="InterPro" id="IPR007342">
    <property type="entry name" value="PsuG"/>
</dbReference>
<dbReference type="GO" id="GO:0016798">
    <property type="term" value="F:hydrolase activity, acting on glycosyl bonds"/>
    <property type="evidence" value="ECO:0007669"/>
    <property type="project" value="UniProtKB-KW"/>
</dbReference>
<dbReference type="InterPro" id="IPR022830">
    <property type="entry name" value="Indigdn_synthA-like"/>
</dbReference>
<organism evidence="1 2">
    <name type="scientific">Dorea ammoniilytica</name>
    <dbReference type="NCBI Taxonomy" id="2981788"/>
    <lineage>
        <taxon>Bacteria</taxon>
        <taxon>Bacillati</taxon>
        <taxon>Bacillota</taxon>
        <taxon>Clostridia</taxon>
        <taxon>Lachnospirales</taxon>
        <taxon>Lachnospiraceae</taxon>
        <taxon>Dorea</taxon>
    </lineage>
</organism>
<keyword evidence="1" id="KW-0326">Glycosidase</keyword>
<proteinExistence type="predicted"/>
<sequence length="253" mass="28454">MREFIIESALLTHGLKSIGSERLKQELDKKWKIAWLDYGRMIVGNVDEFCEFRERAADYGRVNYFNYDQAVRAGRSGALTASGAMRVCEDRKIPLVVTCGIGGLVPDQCAEKCNDLRALMHSKVSMLATSFKDMFDFLYSVEQAEKSGVRVCVSDETLPGGYMFLPQEASGTRLPEVKTATPHMLCLNPIPAEKRIQDYRILEESVIYGKEQEKQGRYFHPAVNARIDELTGGRSSEIQLESLIANAHFAEDI</sequence>
<evidence type="ECO:0000313" key="2">
    <source>
        <dbReference type="Proteomes" id="UP001207605"/>
    </source>
</evidence>
<gene>
    <name evidence="1" type="ORF">OCV65_07575</name>
</gene>
<dbReference type="RefSeq" id="WP_262581546.1">
    <property type="nucleotide sequence ID" value="NZ_JAOQJV010000008.1"/>
</dbReference>
<dbReference type="SUPFAM" id="SSF110581">
    <property type="entry name" value="Indigoidine synthase A-like"/>
    <property type="match status" value="1"/>
</dbReference>
<dbReference type="Proteomes" id="UP001207605">
    <property type="component" value="Unassembled WGS sequence"/>
</dbReference>
<name>A0ABT2S667_9FIRM</name>
<keyword evidence="1" id="KW-0378">Hydrolase</keyword>
<dbReference type="Gene3D" id="3.40.1790.10">
    <property type="entry name" value="Indigoidine synthase domain"/>
    <property type="match status" value="1"/>
</dbReference>
<dbReference type="Pfam" id="PF04227">
    <property type="entry name" value="Indigoidine_A"/>
    <property type="match status" value="1"/>
</dbReference>
<reference evidence="1 2" key="1">
    <citation type="journal article" date="2021" name="ISME Commun">
        <title>Automated analysis of genomic sequences facilitates high-throughput and comprehensive description of bacteria.</title>
        <authorList>
            <person name="Hitch T.C.A."/>
        </authorList>
    </citation>
    <scope>NUCLEOTIDE SEQUENCE [LARGE SCALE GENOMIC DNA]</scope>
    <source>
        <strain evidence="1 2">Sanger_02</strain>
    </source>
</reference>